<feature type="domain" description="VWFA" evidence="1">
    <location>
        <begin position="379"/>
        <end position="588"/>
    </location>
</feature>
<sequence>MEWDQFVFFQGHKLWKKIRKKLTPPNPYYAYQMGLEEVRVLRYLQTLKKEPTALILGGESVTFGPNYLKFPEEIHWFLSESISKKFVRIYLAYLAFLSNGKNLKLTKKDDKKNINGIKSLSKENFFYQFRNFIIEFPGIRNDWKEIRNERFIIRKKDPVQHQKIKKLITDTSSAISDLKHEFPTGKDFISKTDKQKIKSKDSKQKLDPSDAEVLEVDEKKIEEYTLGHNFEKIETVEEFDGQWRDIDGEEDMEEEEALQELNLKHIIRTEDPVHTTRSSESGSGTTLEILDEKNLGNRFSYPEWDYKLKNYKPNYCNVVEEFPNQKDIFYTKHVLEKQHSTLTQLKKKTMALLNQTRIKKRLVSGDDIDLDALVDRYADIKAKISPSESIYMNPIRDVSDMVLYFLVDLSLSTDSWIQEKRVLDVERESLLLFSECLEDLKIPFGIAGFYSRTRNFNQFLHLKQLSESWLSSRDRLGSLSPIGYTRVGPSLRHINSILKETTYKQKWIILITDARPNDYDKYEGKYGIEDVNKAVGECLLNGVQVYTLAIGTEEKPTIPAMMRNASYQMLFQPERLLDSLQEFFRRAIRV</sequence>
<keyword evidence="3" id="KW-1185">Reference proteome</keyword>
<dbReference type="PANTHER" id="PTHR41248:SF1">
    <property type="entry name" value="NORD PROTEIN"/>
    <property type="match status" value="1"/>
</dbReference>
<dbReference type="OrthoDB" id="9758211at2"/>
<dbReference type="InterPro" id="IPR002035">
    <property type="entry name" value="VWF_A"/>
</dbReference>
<evidence type="ECO:0000313" key="3">
    <source>
        <dbReference type="Proteomes" id="UP000232145"/>
    </source>
</evidence>
<name>A0A2N0AFN8_9LEPT</name>
<reference evidence="2 3" key="1">
    <citation type="submission" date="2017-07" db="EMBL/GenBank/DDBJ databases">
        <title>Leptospira spp. isolated from tropical soils.</title>
        <authorList>
            <person name="Thibeaux R."/>
            <person name="Iraola G."/>
            <person name="Ferres I."/>
            <person name="Bierque E."/>
            <person name="Girault D."/>
            <person name="Soupe-Gilbert M.-E."/>
            <person name="Picardeau M."/>
            <person name="Goarant C."/>
        </authorList>
    </citation>
    <scope>NUCLEOTIDE SEQUENCE [LARGE SCALE GENOMIC DNA]</scope>
    <source>
        <strain evidence="2 3">FH2-B-A1</strain>
    </source>
</reference>
<dbReference type="Gene3D" id="3.40.50.410">
    <property type="entry name" value="von Willebrand factor, type A domain"/>
    <property type="match status" value="1"/>
</dbReference>
<dbReference type="EMBL" id="NPDX01000007">
    <property type="protein sequence ID" value="PJZ83100.1"/>
    <property type="molecule type" value="Genomic_DNA"/>
</dbReference>
<dbReference type="AlphaFoldDB" id="A0A2N0AFN8"/>
<dbReference type="Proteomes" id="UP000232145">
    <property type="component" value="Unassembled WGS sequence"/>
</dbReference>
<dbReference type="SUPFAM" id="SSF53300">
    <property type="entry name" value="vWA-like"/>
    <property type="match status" value="1"/>
</dbReference>
<proteinExistence type="predicted"/>
<accession>A0A2N0AFN8</accession>
<dbReference type="InterPro" id="IPR051928">
    <property type="entry name" value="NorD/CobT"/>
</dbReference>
<dbReference type="RefSeq" id="WP_100744101.1">
    <property type="nucleotide sequence ID" value="NZ_NPDW01000002.1"/>
</dbReference>
<protein>
    <submittedName>
        <fullName evidence="2">Nitric oxide reductase</fullName>
    </submittedName>
</protein>
<evidence type="ECO:0000259" key="1">
    <source>
        <dbReference type="PROSITE" id="PS50234"/>
    </source>
</evidence>
<comment type="caution">
    <text evidence="2">The sequence shown here is derived from an EMBL/GenBank/DDBJ whole genome shotgun (WGS) entry which is preliminary data.</text>
</comment>
<dbReference type="PANTHER" id="PTHR41248">
    <property type="entry name" value="NORD PROTEIN"/>
    <property type="match status" value="1"/>
</dbReference>
<gene>
    <name evidence="2" type="ORF">CH364_17575</name>
</gene>
<dbReference type="PROSITE" id="PS50234">
    <property type="entry name" value="VWFA"/>
    <property type="match status" value="1"/>
</dbReference>
<dbReference type="InterPro" id="IPR036465">
    <property type="entry name" value="vWFA_dom_sf"/>
</dbReference>
<evidence type="ECO:0000313" key="2">
    <source>
        <dbReference type="EMBL" id="PJZ83100.1"/>
    </source>
</evidence>
<organism evidence="2 3">
    <name type="scientific">Leptospira harrisiae</name>
    <dbReference type="NCBI Taxonomy" id="2023189"/>
    <lineage>
        <taxon>Bacteria</taxon>
        <taxon>Pseudomonadati</taxon>
        <taxon>Spirochaetota</taxon>
        <taxon>Spirochaetia</taxon>
        <taxon>Leptospirales</taxon>
        <taxon>Leptospiraceae</taxon>
        <taxon>Leptospira</taxon>
    </lineage>
</organism>
<dbReference type="SMART" id="SM00327">
    <property type="entry name" value="VWA"/>
    <property type="match status" value="1"/>
</dbReference>